<proteinExistence type="inferred from homology"/>
<keyword evidence="4 6" id="KW-1133">Transmembrane helix</keyword>
<evidence type="ECO:0000256" key="1">
    <source>
        <dbReference type="ARBA" id="ARBA00004141"/>
    </source>
</evidence>
<dbReference type="InterPro" id="IPR051598">
    <property type="entry name" value="TSUP/Inactive_protease-like"/>
</dbReference>
<evidence type="ECO:0000256" key="4">
    <source>
        <dbReference type="ARBA" id="ARBA00022989"/>
    </source>
</evidence>
<feature type="transmembrane region" description="Helical" evidence="6">
    <location>
        <begin position="181"/>
        <end position="200"/>
    </location>
</feature>
<evidence type="ECO:0000256" key="5">
    <source>
        <dbReference type="ARBA" id="ARBA00023136"/>
    </source>
</evidence>
<evidence type="ECO:0000256" key="2">
    <source>
        <dbReference type="ARBA" id="ARBA00009142"/>
    </source>
</evidence>
<evidence type="ECO:0000256" key="3">
    <source>
        <dbReference type="ARBA" id="ARBA00022692"/>
    </source>
</evidence>
<dbReference type="PANTHER" id="PTHR43701:SF13">
    <property type="entry name" value="MEMBRANE TRANSPORTER PROTEIN YRKJ-RELATED"/>
    <property type="match status" value="1"/>
</dbReference>
<feature type="transmembrane region" description="Helical" evidence="6">
    <location>
        <begin position="81"/>
        <end position="100"/>
    </location>
</feature>
<sequence>MTFGYVATLFCIAFVGSFLSGLLGIGGAIINYPLLLYVPVMMGFLGFTPHQVSGVVAVQVFFATMAGVVAIRKQKLINFRLVAYMGIPIVIGSFVGAFGGKLLSGNAVNMVYGILAVIAVIMMLIPRKGIDDILLDELNFNRPIAVVSSLVVGIASGIVGAGGAFMLVPIMLTVLKIPTRITIATSLAITFISSIGATAGKVMAGHIPLWPSVIVVIGSLLAAPLGTTVSKRINTKVLRIILLVMIVGTTIKIWSSIL</sequence>
<comment type="similarity">
    <text evidence="2 6">Belongs to the 4-toluene sulfonate uptake permease (TSUP) (TC 2.A.102) family.</text>
</comment>
<organism evidence="7 8">
    <name type="scientific">Alicyclobacillus dauci</name>
    <dbReference type="NCBI Taxonomy" id="1475485"/>
    <lineage>
        <taxon>Bacteria</taxon>
        <taxon>Bacillati</taxon>
        <taxon>Bacillota</taxon>
        <taxon>Bacilli</taxon>
        <taxon>Bacillales</taxon>
        <taxon>Alicyclobacillaceae</taxon>
        <taxon>Alicyclobacillus</taxon>
    </lineage>
</organism>
<keyword evidence="8" id="KW-1185">Reference proteome</keyword>
<accession>A0ABY6Z137</accession>
<evidence type="ECO:0000313" key="7">
    <source>
        <dbReference type="EMBL" id="WAH36445.1"/>
    </source>
</evidence>
<keyword evidence="5 6" id="KW-0472">Membrane</keyword>
<reference evidence="7" key="1">
    <citation type="submission" date="2022-08" db="EMBL/GenBank/DDBJ databases">
        <title>Alicyclobacillus dauci DSM2870, complete genome.</title>
        <authorList>
            <person name="Wang Q."/>
            <person name="Cai R."/>
            <person name="Wang Z."/>
        </authorList>
    </citation>
    <scope>NUCLEOTIDE SEQUENCE</scope>
    <source>
        <strain evidence="7">DSM 28700</strain>
    </source>
</reference>
<dbReference type="EMBL" id="CP104064">
    <property type="protein sequence ID" value="WAH36445.1"/>
    <property type="molecule type" value="Genomic_DNA"/>
</dbReference>
<keyword evidence="6" id="KW-1003">Cell membrane</keyword>
<evidence type="ECO:0000313" key="8">
    <source>
        <dbReference type="Proteomes" id="UP001164803"/>
    </source>
</evidence>
<comment type="subcellular location">
    <subcellularLocation>
        <location evidence="6">Cell membrane</location>
        <topology evidence="6">Multi-pass membrane protein</topology>
    </subcellularLocation>
    <subcellularLocation>
        <location evidence="1">Membrane</location>
        <topology evidence="1">Multi-pass membrane protein</topology>
    </subcellularLocation>
</comment>
<feature type="transmembrane region" description="Helical" evidence="6">
    <location>
        <begin position="7"/>
        <end position="30"/>
    </location>
</feature>
<dbReference type="RefSeq" id="WP_268043785.1">
    <property type="nucleotide sequence ID" value="NZ_CP104064.1"/>
</dbReference>
<keyword evidence="3 6" id="KW-0812">Transmembrane</keyword>
<feature type="transmembrane region" description="Helical" evidence="6">
    <location>
        <begin position="237"/>
        <end position="255"/>
    </location>
</feature>
<feature type="transmembrane region" description="Helical" evidence="6">
    <location>
        <begin position="207"/>
        <end position="225"/>
    </location>
</feature>
<feature type="transmembrane region" description="Helical" evidence="6">
    <location>
        <begin position="146"/>
        <end position="175"/>
    </location>
</feature>
<feature type="transmembrane region" description="Helical" evidence="6">
    <location>
        <begin position="106"/>
        <end position="125"/>
    </location>
</feature>
<dbReference type="Pfam" id="PF01925">
    <property type="entry name" value="TauE"/>
    <property type="match status" value="1"/>
</dbReference>
<name>A0ABY6Z137_9BACL</name>
<evidence type="ECO:0000256" key="6">
    <source>
        <dbReference type="RuleBase" id="RU363041"/>
    </source>
</evidence>
<dbReference type="PANTHER" id="PTHR43701">
    <property type="entry name" value="MEMBRANE TRANSPORTER PROTEIN MJ0441-RELATED"/>
    <property type="match status" value="1"/>
</dbReference>
<gene>
    <name evidence="7" type="ORF">NZD86_19850</name>
</gene>
<protein>
    <recommendedName>
        <fullName evidence="6">Probable membrane transporter protein</fullName>
    </recommendedName>
</protein>
<dbReference type="Proteomes" id="UP001164803">
    <property type="component" value="Chromosome"/>
</dbReference>
<feature type="transmembrane region" description="Helical" evidence="6">
    <location>
        <begin position="50"/>
        <end position="69"/>
    </location>
</feature>
<dbReference type="InterPro" id="IPR002781">
    <property type="entry name" value="TM_pro_TauE-like"/>
</dbReference>